<reference evidence="2" key="1">
    <citation type="submission" date="2021-11" db="EMBL/GenBank/DDBJ databases">
        <authorList>
            <consortium name="Genoscope - CEA"/>
            <person name="William W."/>
        </authorList>
    </citation>
    <scope>NUCLEOTIDE SEQUENCE</scope>
</reference>
<feature type="compositionally biased region" description="Acidic residues" evidence="1">
    <location>
        <begin position="378"/>
        <end position="389"/>
    </location>
</feature>
<evidence type="ECO:0000256" key="1">
    <source>
        <dbReference type="SAM" id="MobiDB-lite"/>
    </source>
</evidence>
<dbReference type="EMBL" id="CAKKNE010000006">
    <property type="protein sequence ID" value="CAH0378733.1"/>
    <property type="molecule type" value="Genomic_DNA"/>
</dbReference>
<feature type="region of interest" description="Disordered" evidence="1">
    <location>
        <begin position="137"/>
        <end position="185"/>
    </location>
</feature>
<keyword evidence="3" id="KW-1185">Reference proteome</keyword>
<feature type="region of interest" description="Disordered" evidence="1">
    <location>
        <begin position="374"/>
        <end position="458"/>
    </location>
</feature>
<feature type="compositionally biased region" description="Acidic residues" evidence="1">
    <location>
        <begin position="418"/>
        <end position="439"/>
    </location>
</feature>
<dbReference type="AlphaFoldDB" id="A0A8J2SWK2"/>
<dbReference type="Proteomes" id="UP000789595">
    <property type="component" value="Unassembled WGS sequence"/>
</dbReference>
<evidence type="ECO:0000313" key="2">
    <source>
        <dbReference type="EMBL" id="CAH0378733.1"/>
    </source>
</evidence>
<feature type="compositionally biased region" description="Basic residues" evidence="1">
    <location>
        <begin position="671"/>
        <end position="686"/>
    </location>
</feature>
<feature type="compositionally biased region" description="Basic residues" evidence="1">
    <location>
        <begin position="652"/>
        <end position="664"/>
    </location>
</feature>
<feature type="region of interest" description="Disordered" evidence="1">
    <location>
        <begin position="642"/>
        <end position="686"/>
    </location>
</feature>
<protein>
    <submittedName>
        <fullName evidence="2">Uncharacterized protein</fullName>
    </submittedName>
</protein>
<comment type="caution">
    <text evidence="2">The sequence shown here is derived from an EMBL/GenBank/DDBJ whole genome shotgun (WGS) entry which is preliminary data.</text>
</comment>
<feature type="compositionally biased region" description="Low complexity" evidence="1">
    <location>
        <begin position="137"/>
        <end position="151"/>
    </location>
</feature>
<name>A0A8J2SWK2_9STRA</name>
<gene>
    <name evidence="2" type="ORF">PECAL_6P03300</name>
</gene>
<feature type="compositionally biased region" description="Basic residues" evidence="1">
    <location>
        <begin position="155"/>
        <end position="168"/>
    </location>
</feature>
<organism evidence="2 3">
    <name type="scientific">Pelagomonas calceolata</name>
    <dbReference type="NCBI Taxonomy" id="35677"/>
    <lineage>
        <taxon>Eukaryota</taxon>
        <taxon>Sar</taxon>
        <taxon>Stramenopiles</taxon>
        <taxon>Ochrophyta</taxon>
        <taxon>Pelagophyceae</taxon>
        <taxon>Pelagomonadales</taxon>
        <taxon>Pelagomonadaceae</taxon>
        <taxon>Pelagomonas</taxon>
    </lineage>
</organism>
<accession>A0A8J2SWK2</accession>
<evidence type="ECO:0000313" key="3">
    <source>
        <dbReference type="Proteomes" id="UP000789595"/>
    </source>
</evidence>
<proteinExistence type="predicted"/>
<sequence length="686" mass="74330">MSRRGCACDGPVEKTPFGADVQLFADLRVTLPPPLPPSDAAHDSCYWPYGARNEEEYDAKVARNELLQMGPYERAALRECMPRIRSLDGRQFQLALKQYAKTERFRYAAARMPAWFAEGCRTGAFAPYVAGEEAARAAAAPPSAPARRAPAAAPPRRRLLRGGARRRPPPPVPAAVEPDEPDVEEKIDVRRLTAADYNKPGASMAEKDETLIALLDACRKGVFGEELRDCDVPKSCVVAEDYPLGVHVDRRRGTFGRNGGDAADAELLAAGFVPVSGRSNVARVDEALERYRPVLRAAAKQGLMSTSSKEIADGVAMLARWVRRARPSDAVGRAYLDLAVELSADAEPKNIPSYNGKQYWAYRIGAEASAVLARANAEEDDDDEDDEDAPLPAKRPRKKVTYASDDEDQDEGVAFVAQEDDGCDSADEDVFDDEEDDNDAPAAQQGTDGPDESDDKKIDVRRLTAADYNKPGASMAEKDETLIALLDACRKGVFGEELKDCDVPQSCVVAEGYPLGVHMNRRRDTFGRGDNDAADAKLLAAGFVPVSARSTVARVDETFLRVAPVLRNAAKCELGTTSSAEIQNAVATLTTWVRKARTSDAVGKAYLKLAVELGGLAPKNARGGPWGTGVYWAHRLAKQARAVLAGDAPPPRTKKKAAAPKKRASSPPRLPPKKRAKPVKKRSGRR</sequence>